<dbReference type="InterPro" id="IPR003594">
    <property type="entry name" value="HATPase_dom"/>
</dbReference>
<gene>
    <name evidence="16" type="ORF">THII_1243</name>
</gene>
<dbReference type="InterPro" id="IPR029016">
    <property type="entry name" value="GAF-like_dom_sf"/>
</dbReference>
<dbReference type="Gene3D" id="3.30.450.40">
    <property type="match status" value="1"/>
</dbReference>
<accession>A0A090AKI1</accession>
<dbReference type="Gene3D" id="6.10.340.10">
    <property type="match status" value="1"/>
</dbReference>
<dbReference type="SUPFAM" id="SSF55781">
    <property type="entry name" value="GAF domain-like"/>
    <property type="match status" value="1"/>
</dbReference>
<dbReference type="CDD" id="cd00082">
    <property type="entry name" value="HisKA"/>
    <property type="match status" value="1"/>
</dbReference>
<dbReference type="PROSITE" id="PS50885">
    <property type="entry name" value="HAMP"/>
    <property type="match status" value="1"/>
</dbReference>
<evidence type="ECO:0000256" key="1">
    <source>
        <dbReference type="ARBA" id="ARBA00000085"/>
    </source>
</evidence>
<dbReference type="PROSITE" id="PS50110">
    <property type="entry name" value="RESPONSE_REGULATORY"/>
    <property type="match status" value="3"/>
</dbReference>
<dbReference type="SMART" id="SM00387">
    <property type="entry name" value="HATPase_c"/>
    <property type="match status" value="1"/>
</dbReference>
<dbReference type="Gene3D" id="1.10.287.130">
    <property type="match status" value="1"/>
</dbReference>
<feature type="domain" description="HAMP" evidence="14">
    <location>
        <begin position="422"/>
        <end position="474"/>
    </location>
</feature>
<dbReference type="FunFam" id="3.30.565.10:FF:000010">
    <property type="entry name" value="Sensor histidine kinase RcsC"/>
    <property type="match status" value="1"/>
</dbReference>
<dbReference type="PANTHER" id="PTHR45339:SF1">
    <property type="entry name" value="HYBRID SIGNAL TRANSDUCTION HISTIDINE KINASE J"/>
    <property type="match status" value="1"/>
</dbReference>
<dbReference type="InterPro" id="IPR036890">
    <property type="entry name" value="HATPase_C_sf"/>
</dbReference>
<dbReference type="GO" id="GO:0016020">
    <property type="term" value="C:membrane"/>
    <property type="evidence" value="ECO:0007669"/>
    <property type="project" value="UniProtKB-SubCell"/>
</dbReference>
<feature type="modified residue" description="4-aspartylphosphate" evidence="8">
    <location>
        <position position="1133"/>
    </location>
</feature>
<dbReference type="InterPro" id="IPR003660">
    <property type="entry name" value="HAMP_dom"/>
</dbReference>
<feature type="modified residue" description="4-aspartylphosphate" evidence="8">
    <location>
        <position position="1402"/>
    </location>
</feature>
<feature type="modified residue" description="4-aspartylphosphate" evidence="8">
    <location>
        <position position="1255"/>
    </location>
</feature>
<dbReference type="PROSITE" id="PS50109">
    <property type="entry name" value="HIS_KIN"/>
    <property type="match status" value="1"/>
</dbReference>
<dbReference type="Pfam" id="PF13185">
    <property type="entry name" value="GAF_2"/>
    <property type="match status" value="1"/>
</dbReference>
<dbReference type="Gene3D" id="1.20.120.1530">
    <property type="match status" value="1"/>
</dbReference>
<evidence type="ECO:0000313" key="17">
    <source>
        <dbReference type="Proteomes" id="UP000031623"/>
    </source>
</evidence>
<dbReference type="STRING" id="40754.THII_1243"/>
<dbReference type="PROSITE" id="PS51753">
    <property type="entry name" value="HBM"/>
    <property type="match status" value="1"/>
</dbReference>
<dbReference type="EMBL" id="AP014633">
    <property type="protein sequence ID" value="BAP55540.1"/>
    <property type="molecule type" value="Genomic_DNA"/>
</dbReference>
<keyword evidence="9" id="KW-0175">Coiled coil</keyword>
<keyword evidence="11" id="KW-0812">Transmembrane</keyword>
<feature type="domain" description="Response regulatory" evidence="13">
    <location>
        <begin position="1084"/>
        <end position="1197"/>
    </location>
</feature>
<comment type="subcellular location">
    <subcellularLocation>
        <location evidence="2">Membrane</location>
    </subcellularLocation>
</comment>
<evidence type="ECO:0000256" key="4">
    <source>
        <dbReference type="ARBA" id="ARBA00022553"/>
    </source>
</evidence>
<comment type="catalytic activity">
    <reaction evidence="1">
        <text>ATP + protein L-histidine = ADP + protein N-phospho-L-histidine.</text>
        <dbReference type="EC" id="2.7.13.3"/>
    </reaction>
</comment>
<dbReference type="InterPro" id="IPR005467">
    <property type="entry name" value="His_kinase_dom"/>
</dbReference>
<dbReference type="SMART" id="SM00448">
    <property type="entry name" value="REC"/>
    <property type="match status" value="2"/>
</dbReference>
<name>A0A090AKI1_9GAMM</name>
<reference evidence="16" key="1">
    <citation type="journal article" date="2014" name="ISME J.">
        <title>Ecophysiology of Thioploca ingrica as revealed by the complete genome sequence supplemented with proteomic evidence.</title>
        <authorList>
            <person name="Kojima H."/>
            <person name="Ogura Y."/>
            <person name="Yamamoto N."/>
            <person name="Togashi T."/>
            <person name="Mori H."/>
            <person name="Watanabe T."/>
            <person name="Nemoto F."/>
            <person name="Kurokawa K."/>
            <person name="Hayashi T."/>
            <person name="Fukui M."/>
        </authorList>
    </citation>
    <scope>NUCLEOTIDE SEQUENCE [LARGE SCALE GENOMIC DNA]</scope>
</reference>
<evidence type="ECO:0000259" key="14">
    <source>
        <dbReference type="PROSITE" id="PS50885"/>
    </source>
</evidence>
<dbReference type="PRINTS" id="PR00344">
    <property type="entry name" value="BCTRLSENSOR"/>
</dbReference>
<evidence type="ECO:0000256" key="9">
    <source>
        <dbReference type="SAM" id="Coils"/>
    </source>
</evidence>
<dbReference type="SUPFAM" id="SSF47384">
    <property type="entry name" value="Homodimeric domain of signal transducing histidine kinase"/>
    <property type="match status" value="1"/>
</dbReference>
<keyword evidence="5" id="KW-0808">Transferase</keyword>
<evidence type="ECO:0000256" key="11">
    <source>
        <dbReference type="SAM" id="Phobius"/>
    </source>
</evidence>
<dbReference type="Gene3D" id="3.40.50.2300">
    <property type="match status" value="3"/>
</dbReference>
<dbReference type="PANTHER" id="PTHR45339">
    <property type="entry name" value="HYBRID SIGNAL TRANSDUCTION HISTIDINE KINASE J"/>
    <property type="match status" value="1"/>
</dbReference>
<dbReference type="SMART" id="SM00065">
    <property type="entry name" value="GAF"/>
    <property type="match status" value="1"/>
</dbReference>
<dbReference type="Pfam" id="PF00672">
    <property type="entry name" value="HAMP"/>
    <property type="match status" value="1"/>
</dbReference>
<dbReference type="Pfam" id="PF00072">
    <property type="entry name" value="Response_reg"/>
    <property type="match status" value="2"/>
</dbReference>
<evidence type="ECO:0000256" key="3">
    <source>
        <dbReference type="ARBA" id="ARBA00012438"/>
    </source>
</evidence>
<dbReference type="InterPro" id="IPR003661">
    <property type="entry name" value="HisK_dim/P_dom"/>
</dbReference>
<feature type="compositionally biased region" description="Low complexity" evidence="10">
    <location>
        <begin position="719"/>
        <end position="730"/>
    </location>
</feature>
<dbReference type="InterPro" id="IPR001789">
    <property type="entry name" value="Sig_transdc_resp-reg_receiver"/>
</dbReference>
<organism evidence="16 17">
    <name type="scientific">Thioploca ingrica</name>
    <dbReference type="NCBI Taxonomy" id="40754"/>
    <lineage>
        <taxon>Bacteria</taxon>
        <taxon>Pseudomonadati</taxon>
        <taxon>Pseudomonadota</taxon>
        <taxon>Gammaproteobacteria</taxon>
        <taxon>Thiotrichales</taxon>
        <taxon>Thiotrichaceae</taxon>
        <taxon>Thioploca</taxon>
    </lineage>
</organism>
<dbReference type="InterPro" id="IPR032255">
    <property type="entry name" value="HBM"/>
</dbReference>
<dbReference type="Gene3D" id="3.30.565.10">
    <property type="entry name" value="Histidine kinase-like ATPase, C-terminal domain"/>
    <property type="match status" value="1"/>
</dbReference>
<dbReference type="InterPro" id="IPR003018">
    <property type="entry name" value="GAF"/>
</dbReference>
<dbReference type="Pfam" id="PF02518">
    <property type="entry name" value="HATPase_c"/>
    <property type="match status" value="1"/>
</dbReference>
<evidence type="ECO:0000259" key="13">
    <source>
        <dbReference type="PROSITE" id="PS50110"/>
    </source>
</evidence>
<keyword evidence="6" id="KW-0418">Kinase</keyword>
<dbReference type="EC" id="2.7.13.3" evidence="3"/>
<dbReference type="InterPro" id="IPR036097">
    <property type="entry name" value="HisK_dim/P_sf"/>
</dbReference>
<keyword evidence="11" id="KW-1133">Transmembrane helix</keyword>
<keyword evidence="4 8" id="KW-0597">Phosphoprotein</keyword>
<sequence>MNWFNHLRVGTKMMLGYLIILLLVTGIGAFTLLRLQQINHTIRELAEQLAYHQNLADEMVAKILATRLQAIHYIHQPNSATLTRYQEEIVQFNQLLAQAAAKITRSPRVELLAKIKAELQAYQAQFEQVTQLITEQQQIFSAMLTNQDSVAAQQLEQLRTSAVQANDAPVSVSVGQLQRALLLMQLDTSYYLRDNQKHWLEQFQQHYREAAAVANQLQVAANNPQQRELVSAADPLIKTNYQAFNQLQINSTQQNQILETQVEVIGTQVRQLASQLSAGIKTDFQHENQAMQAIISQTSLVLLITVGFTIAVGLSLGVAISKNITIPLTQVTYLANQMAEGNVIQIVEKQQQRQLIDFTQRQDEIGQIGQAFFALNRYFQEVIEDILLVSQGLVMGNLAVSPEANYKGDLIQIKRALEMGLANLRLVVEDLVKVSQGLADGHLQVKPVDDYPGDFIQIKDAFETTLGSLRQVIEDIVQVSQGLAEGRLEVRPTGEYRGQLEQIKTALETAAIKLAEVTTRNLNQDWLKTGLAQLNDRMKGEQDVVKLAKNIITFLSNCLQAQVGVFYLLQPAEATTPRLKLIASYAYTRRQELTNEFQLGEGVVGQVAVELQPILLVQIPDDYLHIGSGLGAAVPRNLIVVPFLYENTLKGVVEIGTFQELTPIQLEFLNQAMPNIGIAINTAQSREQMQVLLQQTQAQAKALQQQTAKLQAQQEELQQANEELQSQSEELQTRQEELRQANEELQSRTQELEQQQAEIQEKNLALEKTRRAIEIKAEELELASQYKSEFLANMSHELRTPLNSLLVLAQLLAENKAGNLNDKQIEYVHTIYNAGSDLLMLINDILDLSKVEAGKIEINLEAVSITELIEGFNQKFHPLAESKGINFQIIIAPDLPPTFNTDVQRLKQIINNLLANAFKFTHQGGNIQLLWQRPLNQDEAAFLNLDPRRSIAISIVDTGIGVLKEKQQIIFEAFQQADGTTNRRYGGTGLGLSISRQLARLLGGDIRLHSEEGKGSTFILYLPEQTRPNNSLASATLENQSPPSLATGTTLRPEAALLPPPTAADSLATPVIDDRDLLTDTDKVILIIEDDSRFSRLLRENAQEKGFKYLLAEEGRTGLQLAQYYQPHAIILDVSLPQVDGWTVMEKLKDNPHTRHIPVHFISAADQEMTAKRMGAIGYLLKPVNLSELEEAFKKIERFLANPIKNLLLIADTVSSQQKILELIASATIRVTVTSTIAEAHQHLHHQRFDCIILDLNVEQGKDLNLLELLEQEEQFAQIPLIISAERELTAAEEKTLQSYMEHLTIKTVYSPERLLDEATLFLHQVEAHLPSDKRNMIRMVHDKTTILRNKKILLVDDDVRNTFALATVLEDNDMEIIVATNGKEALRKLNENKDIVMVIMDMMMPEMDGYEAMRTIRTQPNFHNLPIIALTAKAMKGDKAKCIEAGANDYLSKPVNTDKLISLMRVWLYR</sequence>
<feature type="transmembrane region" description="Helical" evidence="11">
    <location>
        <begin position="300"/>
        <end position="320"/>
    </location>
</feature>
<feature type="domain" description="Response regulatory" evidence="13">
    <location>
        <begin position="1352"/>
        <end position="1469"/>
    </location>
</feature>
<evidence type="ECO:0000256" key="6">
    <source>
        <dbReference type="ARBA" id="ARBA00022777"/>
    </source>
</evidence>
<keyword evidence="17" id="KW-1185">Reference proteome</keyword>
<evidence type="ECO:0000259" key="15">
    <source>
        <dbReference type="PROSITE" id="PS51753"/>
    </source>
</evidence>
<dbReference type="OrthoDB" id="9810730at2"/>
<evidence type="ECO:0000313" key="16">
    <source>
        <dbReference type="EMBL" id="BAP55540.1"/>
    </source>
</evidence>
<protein>
    <recommendedName>
        <fullName evidence="3">histidine kinase</fullName>
        <ecNumber evidence="3">2.7.13.3</ecNumber>
    </recommendedName>
</protein>
<dbReference type="InterPro" id="IPR011006">
    <property type="entry name" value="CheY-like_superfamily"/>
</dbReference>
<keyword evidence="11" id="KW-0472">Membrane</keyword>
<feature type="coiled-coil region" evidence="9">
    <location>
        <begin position="82"/>
        <end position="132"/>
    </location>
</feature>
<dbReference type="CDD" id="cd17546">
    <property type="entry name" value="REC_hyHK_CKI1_RcsC-like"/>
    <property type="match status" value="1"/>
</dbReference>
<evidence type="ECO:0000256" key="2">
    <source>
        <dbReference type="ARBA" id="ARBA00004370"/>
    </source>
</evidence>
<dbReference type="Pfam" id="PF00512">
    <property type="entry name" value="HisKA"/>
    <property type="match status" value="1"/>
</dbReference>
<dbReference type="CDD" id="cd16922">
    <property type="entry name" value="HATPase_EvgS-ArcB-TorS-like"/>
    <property type="match status" value="1"/>
</dbReference>
<feature type="region of interest" description="Disordered" evidence="10">
    <location>
        <begin position="719"/>
        <end position="749"/>
    </location>
</feature>
<feature type="domain" description="Response regulatory" evidence="13">
    <location>
        <begin position="1206"/>
        <end position="1322"/>
    </location>
</feature>
<dbReference type="GO" id="GO:0000155">
    <property type="term" value="F:phosphorelay sensor kinase activity"/>
    <property type="evidence" value="ECO:0007669"/>
    <property type="project" value="InterPro"/>
</dbReference>
<dbReference type="InterPro" id="IPR004358">
    <property type="entry name" value="Sig_transdc_His_kin-like_C"/>
</dbReference>
<evidence type="ECO:0000256" key="8">
    <source>
        <dbReference type="PROSITE-ProRule" id="PRU00169"/>
    </source>
</evidence>
<keyword evidence="7" id="KW-0902">Two-component regulatory system</keyword>
<dbReference type="Pfam" id="PF12729">
    <property type="entry name" value="4HB_MCP_1"/>
    <property type="match status" value="1"/>
</dbReference>
<feature type="domain" description="HBM" evidence="15">
    <location>
        <begin position="48"/>
        <end position="288"/>
    </location>
</feature>
<evidence type="ECO:0000259" key="12">
    <source>
        <dbReference type="PROSITE" id="PS50109"/>
    </source>
</evidence>
<dbReference type="SMART" id="SM01358">
    <property type="entry name" value="HBM"/>
    <property type="match status" value="1"/>
</dbReference>
<proteinExistence type="predicted"/>
<evidence type="ECO:0000256" key="7">
    <source>
        <dbReference type="ARBA" id="ARBA00023012"/>
    </source>
</evidence>
<dbReference type="SMART" id="SM00388">
    <property type="entry name" value="HisKA"/>
    <property type="match status" value="1"/>
</dbReference>
<feature type="domain" description="Histidine kinase" evidence="12">
    <location>
        <begin position="793"/>
        <end position="1026"/>
    </location>
</feature>
<evidence type="ECO:0000256" key="5">
    <source>
        <dbReference type="ARBA" id="ARBA00022679"/>
    </source>
</evidence>
<evidence type="ECO:0000256" key="10">
    <source>
        <dbReference type="SAM" id="MobiDB-lite"/>
    </source>
</evidence>
<dbReference type="InterPro" id="IPR024478">
    <property type="entry name" value="HlyB_4HB_MCP"/>
</dbReference>
<feature type="compositionally biased region" description="Basic and acidic residues" evidence="10">
    <location>
        <begin position="731"/>
        <end position="746"/>
    </location>
</feature>
<dbReference type="SUPFAM" id="SSF55874">
    <property type="entry name" value="ATPase domain of HSP90 chaperone/DNA topoisomerase II/histidine kinase"/>
    <property type="match status" value="1"/>
</dbReference>
<dbReference type="SUPFAM" id="SSF52172">
    <property type="entry name" value="CheY-like"/>
    <property type="match status" value="3"/>
</dbReference>
<dbReference type="HOGENOM" id="CLU_000445_127_1_6"/>
<dbReference type="Proteomes" id="UP000031623">
    <property type="component" value="Chromosome"/>
</dbReference>
<dbReference type="KEGG" id="tig:THII_1243"/>
<feature type="transmembrane region" description="Helical" evidence="11">
    <location>
        <begin position="14"/>
        <end position="33"/>
    </location>
</feature>